<evidence type="ECO:0000313" key="3">
    <source>
        <dbReference type="Proteomes" id="UP001476282"/>
    </source>
</evidence>
<feature type="region of interest" description="Disordered" evidence="1">
    <location>
        <begin position="58"/>
        <end position="81"/>
    </location>
</feature>
<comment type="caution">
    <text evidence="2">The sequence shown here is derived from an EMBL/GenBank/DDBJ whole genome shotgun (WGS) entry which is preliminary data.</text>
</comment>
<proteinExistence type="predicted"/>
<evidence type="ECO:0000256" key="1">
    <source>
        <dbReference type="SAM" id="MobiDB-lite"/>
    </source>
</evidence>
<protein>
    <submittedName>
        <fullName evidence="2">Uncharacterized protein</fullName>
    </submittedName>
</protein>
<dbReference type="RefSeq" id="WP_353568190.1">
    <property type="nucleotide sequence ID" value="NZ_BAABRI010000020.1"/>
</dbReference>
<organism evidence="2 3">
    <name type="scientific">Haloferula sargassicola</name>
    <dbReference type="NCBI Taxonomy" id="490096"/>
    <lineage>
        <taxon>Bacteria</taxon>
        <taxon>Pseudomonadati</taxon>
        <taxon>Verrucomicrobiota</taxon>
        <taxon>Verrucomicrobiia</taxon>
        <taxon>Verrucomicrobiales</taxon>
        <taxon>Verrucomicrobiaceae</taxon>
        <taxon>Haloferula</taxon>
    </lineage>
</organism>
<evidence type="ECO:0000313" key="2">
    <source>
        <dbReference type="EMBL" id="GAA5484092.1"/>
    </source>
</evidence>
<keyword evidence="3" id="KW-1185">Reference proteome</keyword>
<accession>A0ABP9URM8</accession>
<feature type="compositionally biased region" description="Gly residues" evidence="1">
    <location>
        <begin position="69"/>
        <end position="79"/>
    </location>
</feature>
<dbReference type="Proteomes" id="UP001476282">
    <property type="component" value="Unassembled WGS sequence"/>
</dbReference>
<reference evidence="2 3" key="1">
    <citation type="submission" date="2024-02" db="EMBL/GenBank/DDBJ databases">
        <title>Haloferula sargassicola NBRC 104335.</title>
        <authorList>
            <person name="Ichikawa N."/>
            <person name="Katano-Makiyama Y."/>
            <person name="Hidaka K."/>
        </authorList>
    </citation>
    <scope>NUCLEOTIDE SEQUENCE [LARGE SCALE GENOMIC DNA]</scope>
    <source>
        <strain evidence="2 3">NBRC 104335</strain>
    </source>
</reference>
<sequence length="263" mass="27843">MGTSKSYGSPKWPGVNDQVGDAISDGFPTKEKVTSAVSAFAGAYKRFINTGTTGRAGSVSGAISSDGRALGGRGGGGGATARTRAAASGARLGHFLSSAAGSGLSHATERLGLGDLAGRPLEEVLDAILDRLCENGGLLDDSALTEAMARTLDELSEGAETLEEFDELLTARAENLEEYLQIYFSNVLAMNFEKKEGGFVRGKIPQEECDRFFQEARELIRTLVNEELSQERDLASIDWGSSEAVAIADEINQEVLDILIGDE</sequence>
<name>A0ABP9URM8_9BACT</name>
<dbReference type="EMBL" id="BAABRI010000020">
    <property type="protein sequence ID" value="GAA5484092.1"/>
    <property type="molecule type" value="Genomic_DNA"/>
</dbReference>
<gene>
    <name evidence="2" type="ORF">Hsar01_03331</name>
</gene>